<dbReference type="PANTHER" id="PTHR22930:SF265">
    <property type="entry name" value="MYB_SANT-LIKE DOMAIN, HARBINGER TRANSPOSASE-DERIVED NUCLEASE DOMAIN-CONTAINING PROTEIN"/>
    <property type="match status" value="1"/>
</dbReference>
<feature type="domain" description="DUF8040" evidence="9">
    <location>
        <begin position="30"/>
        <end position="125"/>
    </location>
</feature>
<dbReference type="GO" id="GO:0004518">
    <property type="term" value="F:nuclease activity"/>
    <property type="evidence" value="ECO:0007669"/>
    <property type="project" value="UniProtKB-KW"/>
</dbReference>
<evidence type="ECO:0000256" key="3">
    <source>
        <dbReference type="ARBA" id="ARBA00006958"/>
    </source>
</evidence>
<sequence>MDQILCRKIILIILLYKKQQQRLIKEPCRNSILTRHGHVQIILNGNPIICQQLLRMEQHVFRRLCMYFREKNLLKDSRYILVEEQLAMFVMVITHAHTDRVIQDRFQHSGQTIHRHFRQVLIAMMIFAKDMIKPHPLDTVPKEILLNPRFEPYFKDCIGAIDGTLVHAIIQPEKQIPYRVRKGECMQQVMAICSFDMLFTYVVCGWEGTAHDQRILLDTISDERLKFPHTPPGKYYLVDAGYTNMRGFLSPFRNVQYWLPDFQGVTIPRTREEHFNRLHSSLRNVIERSFGVLKARFPILKRMAPYPFPVQRSIVVAAMAMHNFIRKEDIEDQLFSQFSEDDAQVERNTDVEEHGENAYIFDITDRTEMDAKRNSIADAIWRDVSSDA</sequence>
<dbReference type="InterPro" id="IPR058353">
    <property type="entry name" value="DUF8040"/>
</dbReference>
<gene>
    <name evidence="10" type="ORF">CKAN_00469600</name>
</gene>
<evidence type="ECO:0000256" key="1">
    <source>
        <dbReference type="ARBA" id="ARBA00001968"/>
    </source>
</evidence>
<dbReference type="EMBL" id="QPKB01000002">
    <property type="protein sequence ID" value="RWR76261.1"/>
    <property type="molecule type" value="Genomic_DNA"/>
</dbReference>
<dbReference type="InterPro" id="IPR027806">
    <property type="entry name" value="HARBI1_dom"/>
</dbReference>
<dbReference type="AlphaFoldDB" id="A0A3S3NW07"/>
<dbReference type="InterPro" id="IPR045249">
    <property type="entry name" value="HARBI1-like"/>
</dbReference>
<dbReference type="GO" id="GO:0046872">
    <property type="term" value="F:metal ion binding"/>
    <property type="evidence" value="ECO:0007669"/>
    <property type="project" value="UniProtKB-KW"/>
</dbReference>
<keyword evidence="5" id="KW-0479">Metal-binding</keyword>
<protein>
    <submittedName>
        <fullName evidence="10">Putative myb/SANT-like domain-containing protein</fullName>
    </submittedName>
</protein>
<evidence type="ECO:0000256" key="6">
    <source>
        <dbReference type="ARBA" id="ARBA00022801"/>
    </source>
</evidence>
<comment type="caution">
    <text evidence="10">The sequence shown here is derived from an EMBL/GenBank/DDBJ whole genome shotgun (WGS) entry which is preliminary data.</text>
</comment>
<keyword evidence="6" id="KW-0378">Hydrolase</keyword>
<evidence type="ECO:0000313" key="10">
    <source>
        <dbReference type="EMBL" id="RWR76261.1"/>
    </source>
</evidence>
<reference evidence="10 11" key="1">
    <citation type="journal article" date="2019" name="Nat. Plants">
        <title>Stout camphor tree genome fills gaps in understanding of flowering plant genome evolution.</title>
        <authorList>
            <person name="Chaw S.M."/>
            <person name="Liu Y.C."/>
            <person name="Wu Y.W."/>
            <person name="Wang H.Y."/>
            <person name="Lin C.I."/>
            <person name="Wu C.S."/>
            <person name="Ke H.M."/>
            <person name="Chang L.Y."/>
            <person name="Hsu C.Y."/>
            <person name="Yang H.T."/>
            <person name="Sudianto E."/>
            <person name="Hsu M.H."/>
            <person name="Wu K.P."/>
            <person name="Wang L.N."/>
            <person name="Leebens-Mack J.H."/>
            <person name="Tsai I.J."/>
        </authorList>
    </citation>
    <scope>NUCLEOTIDE SEQUENCE [LARGE SCALE GENOMIC DNA]</scope>
    <source>
        <strain evidence="11">cv. Chaw 1501</strain>
        <tissue evidence="10">Young leaves</tissue>
    </source>
</reference>
<dbReference type="OrthoDB" id="1681765at2759"/>
<proteinExistence type="inferred from homology"/>
<evidence type="ECO:0000313" key="11">
    <source>
        <dbReference type="Proteomes" id="UP000283530"/>
    </source>
</evidence>
<evidence type="ECO:0000256" key="4">
    <source>
        <dbReference type="ARBA" id="ARBA00022722"/>
    </source>
</evidence>
<dbReference type="Proteomes" id="UP000283530">
    <property type="component" value="Unassembled WGS sequence"/>
</dbReference>
<dbReference type="PANTHER" id="PTHR22930">
    <property type="match status" value="1"/>
</dbReference>
<keyword evidence="7" id="KW-0539">Nucleus</keyword>
<organism evidence="10 11">
    <name type="scientific">Cinnamomum micranthum f. kanehirae</name>
    <dbReference type="NCBI Taxonomy" id="337451"/>
    <lineage>
        <taxon>Eukaryota</taxon>
        <taxon>Viridiplantae</taxon>
        <taxon>Streptophyta</taxon>
        <taxon>Embryophyta</taxon>
        <taxon>Tracheophyta</taxon>
        <taxon>Spermatophyta</taxon>
        <taxon>Magnoliopsida</taxon>
        <taxon>Magnoliidae</taxon>
        <taxon>Laurales</taxon>
        <taxon>Lauraceae</taxon>
        <taxon>Cinnamomum</taxon>
    </lineage>
</organism>
<comment type="similarity">
    <text evidence="3">Belongs to the HARBI1 family.</text>
</comment>
<evidence type="ECO:0000259" key="8">
    <source>
        <dbReference type="Pfam" id="PF13359"/>
    </source>
</evidence>
<dbReference type="Pfam" id="PF26138">
    <property type="entry name" value="DUF8040"/>
    <property type="match status" value="1"/>
</dbReference>
<dbReference type="GO" id="GO:0005634">
    <property type="term" value="C:nucleus"/>
    <property type="evidence" value="ECO:0007669"/>
    <property type="project" value="UniProtKB-SubCell"/>
</dbReference>
<evidence type="ECO:0000256" key="7">
    <source>
        <dbReference type="ARBA" id="ARBA00023242"/>
    </source>
</evidence>
<keyword evidence="11" id="KW-1185">Reference proteome</keyword>
<evidence type="ECO:0000256" key="2">
    <source>
        <dbReference type="ARBA" id="ARBA00004123"/>
    </source>
</evidence>
<dbReference type="GO" id="GO:0016787">
    <property type="term" value="F:hydrolase activity"/>
    <property type="evidence" value="ECO:0007669"/>
    <property type="project" value="UniProtKB-KW"/>
</dbReference>
<name>A0A3S3NW07_9MAGN</name>
<dbReference type="Pfam" id="PF13359">
    <property type="entry name" value="DDE_Tnp_4"/>
    <property type="match status" value="1"/>
</dbReference>
<feature type="domain" description="DDE Tnp4" evidence="8">
    <location>
        <begin position="162"/>
        <end position="323"/>
    </location>
</feature>
<evidence type="ECO:0000256" key="5">
    <source>
        <dbReference type="ARBA" id="ARBA00022723"/>
    </source>
</evidence>
<evidence type="ECO:0000259" key="9">
    <source>
        <dbReference type="Pfam" id="PF26138"/>
    </source>
</evidence>
<accession>A0A3S3NW07</accession>
<comment type="subcellular location">
    <subcellularLocation>
        <location evidence="2">Nucleus</location>
    </subcellularLocation>
</comment>
<comment type="cofactor">
    <cofactor evidence="1">
        <name>a divalent metal cation</name>
        <dbReference type="ChEBI" id="CHEBI:60240"/>
    </cofactor>
</comment>
<keyword evidence="4" id="KW-0540">Nuclease</keyword>